<dbReference type="Pfam" id="PF00122">
    <property type="entry name" value="E1-E2_ATPase"/>
    <property type="match status" value="1"/>
</dbReference>
<dbReference type="InterPro" id="IPR023298">
    <property type="entry name" value="ATPase_P-typ_TM_dom_sf"/>
</dbReference>
<dbReference type="GO" id="GO:0005524">
    <property type="term" value="F:ATP binding"/>
    <property type="evidence" value="ECO:0007669"/>
    <property type="project" value="UniProtKB-UniRule"/>
</dbReference>
<dbReference type="PRINTS" id="PR00943">
    <property type="entry name" value="CUATPASE"/>
</dbReference>
<dbReference type="InterPro" id="IPR017969">
    <property type="entry name" value="Heavy-metal-associated_CS"/>
</dbReference>
<dbReference type="EMBL" id="LVEA01000031">
    <property type="protein sequence ID" value="KYL04399.1"/>
    <property type="molecule type" value="Genomic_DNA"/>
</dbReference>
<dbReference type="Gene3D" id="2.70.150.10">
    <property type="entry name" value="Calcium-transporting ATPase, cytoplasmic transduction domain A"/>
    <property type="match status" value="1"/>
</dbReference>
<dbReference type="NCBIfam" id="TIGR01494">
    <property type="entry name" value="ATPase_P-type"/>
    <property type="match status" value="1"/>
</dbReference>
<dbReference type="PROSITE" id="PS01229">
    <property type="entry name" value="COF_2"/>
    <property type="match status" value="1"/>
</dbReference>
<name>A0A162ISW0_9FUSO</name>
<feature type="transmembrane region" description="Helical" evidence="10">
    <location>
        <begin position="347"/>
        <end position="368"/>
    </location>
</feature>
<comment type="similarity">
    <text evidence="2 10">Belongs to the cation transport ATPase (P-type) (TC 3.A.3) family. Type IB subfamily.</text>
</comment>
<keyword evidence="8 10" id="KW-1133">Transmembrane helix</keyword>
<dbReference type="GO" id="GO:0055070">
    <property type="term" value="P:copper ion homeostasis"/>
    <property type="evidence" value="ECO:0007669"/>
    <property type="project" value="TreeGrafter"/>
</dbReference>
<feature type="transmembrane region" description="Helical" evidence="10">
    <location>
        <begin position="713"/>
        <end position="735"/>
    </location>
</feature>
<dbReference type="PROSITE" id="PS00154">
    <property type="entry name" value="ATPASE_E1_E2"/>
    <property type="match status" value="1"/>
</dbReference>
<dbReference type="InterPro" id="IPR023299">
    <property type="entry name" value="ATPase_P-typ_cyto_dom_N"/>
</dbReference>
<evidence type="ECO:0000256" key="2">
    <source>
        <dbReference type="ARBA" id="ARBA00006024"/>
    </source>
</evidence>
<keyword evidence="9 10" id="KW-0472">Membrane</keyword>
<dbReference type="InterPro" id="IPR027256">
    <property type="entry name" value="P-typ_ATPase_IB"/>
</dbReference>
<accession>A0A162ISW0</accession>
<evidence type="ECO:0000256" key="3">
    <source>
        <dbReference type="ARBA" id="ARBA00022692"/>
    </source>
</evidence>
<dbReference type="InterPro" id="IPR018303">
    <property type="entry name" value="ATPase_P-typ_P_site"/>
</dbReference>
<protein>
    <submittedName>
        <fullName evidence="12">ATPase P</fullName>
    </submittedName>
</protein>
<evidence type="ECO:0000256" key="5">
    <source>
        <dbReference type="ARBA" id="ARBA00022741"/>
    </source>
</evidence>
<dbReference type="GO" id="GO:0005507">
    <property type="term" value="F:copper ion binding"/>
    <property type="evidence" value="ECO:0007669"/>
    <property type="project" value="TreeGrafter"/>
</dbReference>
<dbReference type="Gene3D" id="3.30.70.100">
    <property type="match status" value="1"/>
</dbReference>
<feature type="transmembrane region" description="Helical" evidence="10">
    <location>
        <begin position="126"/>
        <end position="144"/>
    </location>
</feature>
<dbReference type="GO" id="GO:0016887">
    <property type="term" value="F:ATP hydrolysis activity"/>
    <property type="evidence" value="ECO:0007669"/>
    <property type="project" value="InterPro"/>
</dbReference>
<dbReference type="PANTHER" id="PTHR43520:SF8">
    <property type="entry name" value="P-TYPE CU(+) TRANSPORTER"/>
    <property type="match status" value="1"/>
</dbReference>
<dbReference type="Pfam" id="PF00702">
    <property type="entry name" value="Hydrolase"/>
    <property type="match status" value="1"/>
</dbReference>
<dbReference type="Gene3D" id="3.40.50.1000">
    <property type="entry name" value="HAD superfamily/HAD-like"/>
    <property type="match status" value="1"/>
</dbReference>
<evidence type="ECO:0000313" key="13">
    <source>
        <dbReference type="Proteomes" id="UP000075816"/>
    </source>
</evidence>
<keyword evidence="6 10" id="KW-0067">ATP-binding</keyword>
<dbReference type="CDD" id="cd00371">
    <property type="entry name" value="HMA"/>
    <property type="match status" value="1"/>
</dbReference>
<gene>
    <name evidence="12" type="ORF">A2J07_03525</name>
</gene>
<evidence type="ECO:0000259" key="11">
    <source>
        <dbReference type="PROSITE" id="PS50846"/>
    </source>
</evidence>
<keyword evidence="4 10" id="KW-0479">Metal-binding</keyword>
<evidence type="ECO:0000256" key="4">
    <source>
        <dbReference type="ARBA" id="ARBA00022723"/>
    </source>
</evidence>
<dbReference type="GO" id="GO:0012505">
    <property type="term" value="C:endomembrane system"/>
    <property type="evidence" value="ECO:0007669"/>
    <property type="project" value="UniProtKB-SubCell"/>
</dbReference>
<dbReference type="PROSITE" id="PS50846">
    <property type="entry name" value="HMA_2"/>
    <property type="match status" value="1"/>
</dbReference>
<keyword evidence="3 10" id="KW-0812">Transmembrane</keyword>
<reference evidence="12 13" key="1">
    <citation type="submission" date="2016-03" db="EMBL/GenBank/DDBJ databases">
        <title>Comparative genomics of human isolates of Fusobacterium necrophorum.</title>
        <authorList>
            <person name="Jensen A."/>
            <person name="Bank S."/>
            <person name="Andersen P.S."/>
            <person name="Kristensen L.H."/>
            <person name="Prag J."/>
        </authorList>
    </citation>
    <scope>NUCLEOTIDE SEQUENCE [LARGE SCALE GENOMIC DNA]</scope>
    <source>
        <strain evidence="12 13">LS_1264</strain>
    </source>
</reference>
<keyword evidence="10" id="KW-1003">Cell membrane</keyword>
<comment type="subcellular location">
    <subcellularLocation>
        <location evidence="10">Cell membrane</location>
    </subcellularLocation>
    <subcellularLocation>
        <location evidence="1">Endomembrane system</location>
        <topology evidence="1">Multi-pass membrane protein</topology>
    </subcellularLocation>
</comment>
<evidence type="ECO:0000256" key="8">
    <source>
        <dbReference type="ARBA" id="ARBA00022989"/>
    </source>
</evidence>
<feature type="transmembrane region" description="Helical" evidence="10">
    <location>
        <begin position="165"/>
        <end position="185"/>
    </location>
</feature>
<dbReference type="GO" id="GO:0005886">
    <property type="term" value="C:plasma membrane"/>
    <property type="evidence" value="ECO:0007669"/>
    <property type="project" value="UniProtKB-SubCell"/>
</dbReference>
<feature type="transmembrane region" description="Helical" evidence="10">
    <location>
        <begin position="95"/>
        <end position="114"/>
    </location>
</feature>
<feature type="transmembrane region" description="Helical" evidence="10">
    <location>
        <begin position="688"/>
        <end position="707"/>
    </location>
</feature>
<keyword evidence="7" id="KW-1278">Translocase</keyword>
<dbReference type="InterPro" id="IPR006121">
    <property type="entry name" value="HMA_dom"/>
</dbReference>
<dbReference type="SFLD" id="SFLDG00002">
    <property type="entry name" value="C1.7:_P-type_atpase_like"/>
    <property type="match status" value="1"/>
</dbReference>
<evidence type="ECO:0000256" key="9">
    <source>
        <dbReference type="ARBA" id="ARBA00023136"/>
    </source>
</evidence>
<dbReference type="RefSeq" id="WP_005958416.1">
    <property type="nucleotide sequence ID" value="NZ_CAXOUM010000022.1"/>
</dbReference>
<dbReference type="CDD" id="cd02094">
    <property type="entry name" value="P-type_ATPase_Cu-like"/>
    <property type="match status" value="1"/>
</dbReference>
<dbReference type="Proteomes" id="UP000075816">
    <property type="component" value="Unassembled WGS sequence"/>
</dbReference>
<dbReference type="KEGG" id="fnf:BSQ88_01630"/>
<dbReference type="PANTHER" id="PTHR43520">
    <property type="entry name" value="ATP7, ISOFORM B"/>
    <property type="match status" value="1"/>
</dbReference>
<keyword evidence="5 10" id="KW-0547">Nucleotide-binding</keyword>
<dbReference type="GO" id="GO:0043682">
    <property type="term" value="F:P-type divalent copper transporter activity"/>
    <property type="evidence" value="ECO:0007669"/>
    <property type="project" value="TreeGrafter"/>
</dbReference>
<dbReference type="InterPro" id="IPR036412">
    <property type="entry name" value="HAD-like_sf"/>
</dbReference>
<proteinExistence type="inferred from homology"/>
<dbReference type="SUPFAM" id="SSF81665">
    <property type="entry name" value="Calcium ATPase, transmembrane domain M"/>
    <property type="match status" value="1"/>
</dbReference>
<dbReference type="eggNOG" id="COG2217">
    <property type="taxonomic scope" value="Bacteria"/>
</dbReference>
<dbReference type="InterPro" id="IPR059000">
    <property type="entry name" value="ATPase_P-type_domA"/>
</dbReference>
<evidence type="ECO:0000256" key="7">
    <source>
        <dbReference type="ARBA" id="ARBA00022967"/>
    </source>
</evidence>
<feature type="transmembrane region" description="Helical" evidence="10">
    <location>
        <begin position="374"/>
        <end position="397"/>
    </location>
</feature>
<dbReference type="InterPro" id="IPR044492">
    <property type="entry name" value="P_typ_ATPase_HD_dom"/>
</dbReference>
<dbReference type="Gene3D" id="3.40.1110.10">
    <property type="entry name" value="Calcium-transporting ATPase, cytoplasmic domain N"/>
    <property type="match status" value="1"/>
</dbReference>
<dbReference type="InterPro" id="IPR036163">
    <property type="entry name" value="HMA_dom_sf"/>
</dbReference>
<dbReference type="NCBIfam" id="TIGR01511">
    <property type="entry name" value="ATPase-IB1_Cu"/>
    <property type="match status" value="1"/>
</dbReference>
<dbReference type="InterPro" id="IPR023214">
    <property type="entry name" value="HAD_sf"/>
</dbReference>
<dbReference type="SFLD" id="SFLDS00003">
    <property type="entry name" value="Haloacid_Dehalogenase"/>
    <property type="match status" value="1"/>
</dbReference>
<feature type="domain" description="HMA" evidence="11">
    <location>
        <begin position="2"/>
        <end position="68"/>
    </location>
</feature>
<dbReference type="SUPFAM" id="SSF81653">
    <property type="entry name" value="Calcium ATPase, transduction domain A"/>
    <property type="match status" value="1"/>
</dbReference>
<dbReference type="SUPFAM" id="SSF55008">
    <property type="entry name" value="HMA, heavy metal-associated domain"/>
    <property type="match status" value="1"/>
</dbReference>
<dbReference type="PROSITE" id="PS01047">
    <property type="entry name" value="HMA_1"/>
    <property type="match status" value="1"/>
</dbReference>
<dbReference type="PRINTS" id="PR00119">
    <property type="entry name" value="CATATPASE"/>
</dbReference>
<dbReference type="InterPro" id="IPR008250">
    <property type="entry name" value="ATPase_P-typ_transduc_dom_A_sf"/>
</dbReference>
<dbReference type="Pfam" id="PF00403">
    <property type="entry name" value="HMA"/>
    <property type="match status" value="1"/>
</dbReference>
<comment type="caution">
    <text evidence="12">The sequence shown here is derived from an EMBL/GenBank/DDBJ whole genome shotgun (WGS) entry which is preliminary data.</text>
</comment>
<dbReference type="FunFam" id="2.70.150.10:FF:000002">
    <property type="entry name" value="Copper-transporting ATPase 1, putative"/>
    <property type="match status" value="1"/>
</dbReference>
<evidence type="ECO:0000313" key="12">
    <source>
        <dbReference type="EMBL" id="KYL04399.1"/>
    </source>
</evidence>
<dbReference type="SUPFAM" id="SSF56784">
    <property type="entry name" value="HAD-like"/>
    <property type="match status" value="1"/>
</dbReference>
<evidence type="ECO:0000256" key="1">
    <source>
        <dbReference type="ARBA" id="ARBA00004127"/>
    </source>
</evidence>
<organism evidence="12 13">
    <name type="scientific">Fusobacterium necrophorum subsp. funduliforme</name>
    <dbReference type="NCBI Taxonomy" id="143387"/>
    <lineage>
        <taxon>Bacteria</taxon>
        <taxon>Fusobacteriati</taxon>
        <taxon>Fusobacteriota</taxon>
        <taxon>Fusobacteriia</taxon>
        <taxon>Fusobacteriales</taxon>
        <taxon>Fusobacteriaceae</taxon>
        <taxon>Fusobacterium</taxon>
    </lineage>
</organism>
<dbReference type="FunFam" id="3.30.70.100:FF:000005">
    <property type="entry name" value="Copper-exporting P-type ATPase A"/>
    <property type="match status" value="1"/>
</dbReference>
<evidence type="ECO:0000256" key="6">
    <source>
        <dbReference type="ARBA" id="ARBA00022840"/>
    </source>
</evidence>
<dbReference type="NCBIfam" id="TIGR01525">
    <property type="entry name" value="ATPase-IB_hvy"/>
    <property type="match status" value="1"/>
</dbReference>
<sequence>MKKDVLEISGITCQACVAKIERKVSRMDGVERANVNLSTGIGSFFYDADKVKLEEIIATIEKLGYGGNIPKKEDRESKKKEKEEKRRKEKREFQSIFFFSCIVFYISMGSMLGFPLPSLFSMEENPLFFASIQLVFSLPVLYFGRHFYQKGLKQLLLRAPNMDSLIAVGTGAAFLYSLYGLYQIMQGEVHYAHHLYFESSVMILAFISLGKYLEERSKGKTSEAIQKLMDMQVPVAHKIVGEQILSLPLEEIELQDILLVKAGEKIPLDGVIIEGESTINESMLTGESIPVSKKVGDSVYGATVNGEANLKIRVEAVGEDTVIAKIIHLVEDAQGTKAPIAKLADEISLYFVPVVMAIACLAFLFWYFVFGKDLVFSLTIFVSIMVIACPCSLGLATPTAIMVGTGRGAELGILIKSGEALQKAQKMTAVVFDKTGTLTEGKPELEEMIPYVSNKTDCLKIAASLEQYSEHPLGKAILEAAARKDLLLMEMEEIQILVGRGISGKKDGKHYFMGSSKGVLEFGANLEGVRDPFPYEAQGKTVLYLAEDSKTIASFVVADQIKEESKEVLEQLKEKGFYLAMITGDKKETAESIAKKLNIDVVFAEVSPEDKYLKVKELQAQGKKVIMVGDGINDSPALMQADLGIAMGGGTDIAMESADIVLMKKSLSGIVDALDLSQATMKNIKQNLFWAFLYNSLGIPLAAGVLYPFTGHLLNPMIAGFAMAMSSVSVVSNALRLRYFKREPSGK</sequence>
<dbReference type="AlphaFoldDB" id="A0A162ISW0"/>
<feature type="transmembrane region" description="Helical" evidence="10">
    <location>
        <begin position="191"/>
        <end position="210"/>
    </location>
</feature>
<evidence type="ECO:0000256" key="10">
    <source>
        <dbReference type="RuleBase" id="RU362081"/>
    </source>
</evidence>
<dbReference type="SFLD" id="SFLDF00027">
    <property type="entry name" value="p-type_atpase"/>
    <property type="match status" value="1"/>
</dbReference>
<dbReference type="InterPro" id="IPR001757">
    <property type="entry name" value="P_typ_ATPase"/>
</dbReference>